<evidence type="ECO:0000313" key="1">
    <source>
        <dbReference type="EMBL" id="KAI4365064.1"/>
    </source>
</evidence>
<dbReference type="EMBL" id="CM042885">
    <property type="protein sequence ID" value="KAI4365064.1"/>
    <property type="molecule type" value="Genomic_DNA"/>
</dbReference>
<proteinExistence type="predicted"/>
<protein>
    <submittedName>
        <fullName evidence="1">Uncharacterized protein</fullName>
    </submittedName>
</protein>
<evidence type="ECO:0000313" key="2">
    <source>
        <dbReference type="Proteomes" id="UP001057402"/>
    </source>
</evidence>
<reference evidence="2" key="1">
    <citation type="journal article" date="2023" name="Front. Plant Sci.">
        <title>Chromosomal-level genome assembly of Melastoma candidum provides insights into trichome evolution.</title>
        <authorList>
            <person name="Zhong Y."/>
            <person name="Wu W."/>
            <person name="Sun C."/>
            <person name="Zou P."/>
            <person name="Liu Y."/>
            <person name="Dai S."/>
            <person name="Zhou R."/>
        </authorList>
    </citation>
    <scope>NUCLEOTIDE SEQUENCE [LARGE SCALE GENOMIC DNA]</scope>
</reference>
<name>A0ACB9QG87_9MYRT</name>
<gene>
    <name evidence="1" type="ORF">MLD38_021084</name>
</gene>
<keyword evidence="2" id="KW-1185">Reference proteome</keyword>
<dbReference type="Proteomes" id="UP001057402">
    <property type="component" value="Chromosome 6"/>
</dbReference>
<comment type="caution">
    <text evidence="1">The sequence shown here is derived from an EMBL/GenBank/DDBJ whole genome shotgun (WGS) entry which is preliminary data.</text>
</comment>
<sequence length="135" mass="14838">MLGMVSVARYSSSRCSNCLRLVSSGSSLESTSTPERRRIIKLSADLALASARNGSTRWSRAVVSDALQSHDEKGLVQRILGLDGNDSAGLIPREETFNKSIDTGRTTKKVVVISRSKKILKRTLQSVMEHTHRKP</sequence>
<organism evidence="1 2">
    <name type="scientific">Melastoma candidum</name>
    <dbReference type="NCBI Taxonomy" id="119954"/>
    <lineage>
        <taxon>Eukaryota</taxon>
        <taxon>Viridiplantae</taxon>
        <taxon>Streptophyta</taxon>
        <taxon>Embryophyta</taxon>
        <taxon>Tracheophyta</taxon>
        <taxon>Spermatophyta</taxon>
        <taxon>Magnoliopsida</taxon>
        <taxon>eudicotyledons</taxon>
        <taxon>Gunneridae</taxon>
        <taxon>Pentapetalae</taxon>
        <taxon>rosids</taxon>
        <taxon>malvids</taxon>
        <taxon>Myrtales</taxon>
        <taxon>Melastomataceae</taxon>
        <taxon>Melastomatoideae</taxon>
        <taxon>Melastomateae</taxon>
        <taxon>Melastoma</taxon>
    </lineage>
</organism>
<accession>A0ACB9QG87</accession>